<comment type="caution">
    <text evidence="10">The sequence shown here is derived from an EMBL/GenBank/DDBJ whole genome shotgun (WGS) entry which is preliminary data.</text>
</comment>
<evidence type="ECO:0000256" key="3">
    <source>
        <dbReference type="ARBA" id="ARBA00022630"/>
    </source>
</evidence>
<evidence type="ECO:0000256" key="2">
    <source>
        <dbReference type="ARBA" id="ARBA00009347"/>
    </source>
</evidence>
<dbReference type="InterPro" id="IPR036250">
    <property type="entry name" value="AcylCo_DH-like_C"/>
</dbReference>
<dbReference type="SUPFAM" id="SSF56645">
    <property type="entry name" value="Acyl-CoA dehydrogenase NM domain-like"/>
    <property type="match status" value="1"/>
</dbReference>
<dbReference type="PANTHER" id="PTHR43292:SF4">
    <property type="entry name" value="ACYL-COA DEHYDROGENASE FADE34"/>
    <property type="match status" value="1"/>
</dbReference>
<accession>X0PM78</accession>
<evidence type="ECO:0000256" key="5">
    <source>
        <dbReference type="ARBA" id="ARBA00023002"/>
    </source>
</evidence>
<dbReference type="Gene3D" id="1.10.540.10">
    <property type="entry name" value="Acyl-CoA dehydrogenase/oxidase, N-terminal domain"/>
    <property type="match status" value="1"/>
</dbReference>
<dbReference type="InterPro" id="IPR009100">
    <property type="entry name" value="AcylCoA_DH/oxidase_NM_dom_sf"/>
</dbReference>
<dbReference type="InterPro" id="IPR006091">
    <property type="entry name" value="Acyl-CoA_Oxase/DH_mid-dom"/>
</dbReference>
<dbReference type="InterPro" id="IPR013786">
    <property type="entry name" value="AcylCoA_DH/ox_N"/>
</dbReference>
<evidence type="ECO:0000256" key="4">
    <source>
        <dbReference type="ARBA" id="ARBA00022827"/>
    </source>
</evidence>
<dbReference type="Pfam" id="PF00441">
    <property type="entry name" value="Acyl-CoA_dh_1"/>
    <property type="match status" value="1"/>
</dbReference>
<evidence type="ECO:0000259" key="9">
    <source>
        <dbReference type="Pfam" id="PF02771"/>
    </source>
</evidence>
<dbReference type="Pfam" id="PF02770">
    <property type="entry name" value="Acyl-CoA_dh_M"/>
    <property type="match status" value="1"/>
</dbReference>
<dbReference type="InterPro" id="IPR009075">
    <property type="entry name" value="AcylCo_DH/oxidase_C"/>
</dbReference>
<keyword evidence="3 6" id="KW-0285">Flavoprotein</keyword>
<protein>
    <submittedName>
        <fullName evidence="10">Putative acyl-CoA dehydrogenase</fullName>
    </submittedName>
</protein>
<name>X0PM78_RHOWR</name>
<comment type="cofactor">
    <cofactor evidence="1 6">
        <name>FAD</name>
        <dbReference type="ChEBI" id="CHEBI:57692"/>
    </cofactor>
</comment>
<dbReference type="AlphaFoldDB" id="X0PM78"/>
<sequence>MYLELTDDLLDYRNRIREHIAAHRPPMNRLPGTRSPKPADLPVYRQWCASLFSAGFVGADWPEEWGGRADHTALQDFVLDVELAQAKTPRPIGAYNLISGALLASGTQEQKAKFLPRIRQFDDLWCQLFSEPDAGSDLASLRTKARREGDDWVVSGQKVWTTHAHIADFGFLLARTDPAVRKHAGITAFVVDMQTPGITVRPLREITGSSDFNEVFFDEVRIPRENMIGAAGEGWAIARSALAHERSQSQREDSIADAVRQLVQIAADSPRDGRPASEYSEVRQRIGSFFARAQVSDLLGFKGLLKSADGVSDVGDSPVSKVVFTEANLDIATYALELQGNRGVLDSPDEEVLDGGRWQEAFLYARGFTISAGSNEIMRNLIAERALRLPRDPAAG</sequence>
<dbReference type="Gene3D" id="1.20.140.10">
    <property type="entry name" value="Butyryl-CoA Dehydrogenase, subunit A, domain 3"/>
    <property type="match status" value="1"/>
</dbReference>
<dbReference type="GO" id="GO:0005886">
    <property type="term" value="C:plasma membrane"/>
    <property type="evidence" value="ECO:0007669"/>
    <property type="project" value="TreeGrafter"/>
</dbReference>
<evidence type="ECO:0000256" key="1">
    <source>
        <dbReference type="ARBA" id="ARBA00001974"/>
    </source>
</evidence>
<dbReference type="RefSeq" id="WP_037228551.1">
    <property type="nucleotide sequence ID" value="NZ_BAWF01000009.1"/>
</dbReference>
<feature type="domain" description="Acyl-CoA dehydrogenase/oxidase C-terminal" evidence="7">
    <location>
        <begin position="232"/>
        <end position="386"/>
    </location>
</feature>
<dbReference type="GO" id="GO:0016627">
    <property type="term" value="F:oxidoreductase activity, acting on the CH-CH group of donors"/>
    <property type="evidence" value="ECO:0007669"/>
    <property type="project" value="InterPro"/>
</dbReference>
<organism evidence="10 11">
    <name type="scientific">Rhodococcus wratislaviensis NBRC 100605</name>
    <dbReference type="NCBI Taxonomy" id="1219028"/>
    <lineage>
        <taxon>Bacteria</taxon>
        <taxon>Bacillati</taxon>
        <taxon>Actinomycetota</taxon>
        <taxon>Actinomycetes</taxon>
        <taxon>Mycobacteriales</taxon>
        <taxon>Nocardiaceae</taxon>
        <taxon>Rhodococcus</taxon>
    </lineage>
</organism>
<dbReference type="InterPro" id="IPR037069">
    <property type="entry name" value="AcylCoA_DH/ox_N_sf"/>
</dbReference>
<dbReference type="SUPFAM" id="SSF47203">
    <property type="entry name" value="Acyl-CoA dehydrogenase C-terminal domain-like"/>
    <property type="match status" value="1"/>
</dbReference>
<keyword evidence="5 6" id="KW-0560">Oxidoreductase</keyword>
<dbReference type="Gene3D" id="2.40.110.10">
    <property type="entry name" value="Butyryl-CoA Dehydrogenase, subunit A, domain 2"/>
    <property type="match status" value="1"/>
</dbReference>
<dbReference type="InterPro" id="IPR046373">
    <property type="entry name" value="Acyl-CoA_Oxase/DH_mid-dom_sf"/>
</dbReference>
<dbReference type="FunFam" id="2.40.110.10:FF:000011">
    <property type="entry name" value="Acyl-CoA dehydrogenase FadE34"/>
    <property type="match status" value="1"/>
</dbReference>
<keyword evidence="4 6" id="KW-0274">FAD</keyword>
<dbReference type="PANTHER" id="PTHR43292">
    <property type="entry name" value="ACYL-COA DEHYDROGENASE"/>
    <property type="match status" value="1"/>
</dbReference>
<evidence type="ECO:0000259" key="7">
    <source>
        <dbReference type="Pfam" id="PF00441"/>
    </source>
</evidence>
<proteinExistence type="inferred from homology"/>
<dbReference type="GO" id="GO:0050660">
    <property type="term" value="F:flavin adenine dinucleotide binding"/>
    <property type="evidence" value="ECO:0007669"/>
    <property type="project" value="InterPro"/>
</dbReference>
<dbReference type="OrthoDB" id="5167280at2"/>
<evidence type="ECO:0000313" key="11">
    <source>
        <dbReference type="Proteomes" id="UP000019491"/>
    </source>
</evidence>
<dbReference type="InterPro" id="IPR052161">
    <property type="entry name" value="Mycobact_Acyl-CoA_DH"/>
</dbReference>
<keyword evidence="11" id="KW-1185">Reference proteome</keyword>
<evidence type="ECO:0000256" key="6">
    <source>
        <dbReference type="RuleBase" id="RU362125"/>
    </source>
</evidence>
<evidence type="ECO:0000259" key="8">
    <source>
        <dbReference type="Pfam" id="PF02770"/>
    </source>
</evidence>
<dbReference type="EMBL" id="BAWF01000009">
    <property type="protein sequence ID" value="GAF43639.1"/>
    <property type="molecule type" value="Genomic_DNA"/>
</dbReference>
<feature type="domain" description="Acyl-CoA oxidase/dehydrogenase middle" evidence="8">
    <location>
        <begin position="126"/>
        <end position="220"/>
    </location>
</feature>
<comment type="similarity">
    <text evidence="2 6">Belongs to the acyl-CoA dehydrogenase family.</text>
</comment>
<feature type="domain" description="Acyl-CoA dehydrogenase/oxidase N-terminal" evidence="9">
    <location>
        <begin position="45"/>
        <end position="118"/>
    </location>
</feature>
<dbReference type="Proteomes" id="UP000019491">
    <property type="component" value="Unassembled WGS sequence"/>
</dbReference>
<reference evidence="10 11" key="1">
    <citation type="submission" date="2014-02" db="EMBL/GenBank/DDBJ databases">
        <title>Whole genome shotgun sequence of Rhodococcus wratislaviensis NBRC 100605.</title>
        <authorList>
            <person name="Hosoyama A."/>
            <person name="Tsuchikane K."/>
            <person name="Yoshida I."/>
            <person name="Ohji S."/>
            <person name="Ichikawa N."/>
            <person name="Yamazoe A."/>
            <person name="Fujita N."/>
        </authorList>
    </citation>
    <scope>NUCLEOTIDE SEQUENCE [LARGE SCALE GENOMIC DNA]</scope>
    <source>
        <strain evidence="10 11">NBRC 100605</strain>
    </source>
</reference>
<gene>
    <name evidence="10" type="ORF">RW1_009_00630</name>
</gene>
<evidence type="ECO:0000313" key="10">
    <source>
        <dbReference type="EMBL" id="GAF43639.1"/>
    </source>
</evidence>
<dbReference type="Pfam" id="PF02771">
    <property type="entry name" value="Acyl-CoA_dh_N"/>
    <property type="match status" value="1"/>
</dbReference>